<sequence>MPCMKASERQREWREWRFRFERDDQQNLTDNAADLRALGESEQFLPALFCSPTMELGVDISALNAVYLRNVPPTPANYAQRAGRAGRSGQAAVIVTYFAAQSPHDQYFFERRGEMVAGPASDAQCLPVKYRKTRAKLER</sequence>
<dbReference type="SUPFAM" id="SSF52540">
    <property type="entry name" value="P-loop containing nucleoside triphosphate hydrolases"/>
    <property type="match status" value="1"/>
</dbReference>
<reference evidence="2 3" key="1">
    <citation type="submission" date="2019-08" db="EMBL/GenBank/DDBJ databases">
        <authorList>
            <person name="Herpell B J."/>
        </authorList>
    </citation>
    <scope>NUCLEOTIDE SEQUENCE [LARGE SCALE GENOMIC DNA]</scope>
    <source>
        <strain evidence="3">Msb3</strain>
    </source>
</reference>
<dbReference type="PANTHER" id="PTHR47957">
    <property type="entry name" value="ATP-DEPENDENT HELICASE HRQ1"/>
    <property type="match status" value="1"/>
</dbReference>
<dbReference type="GO" id="GO:0043138">
    <property type="term" value="F:3'-5' DNA helicase activity"/>
    <property type="evidence" value="ECO:0007669"/>
    <property type="project" value="TreeGrafter"/>
</dbReference>
<dbReference type="Pfam" id="PF00271">
    <property type="entry name" value="Helicase_C"/>
    <property type="match status" value="1"/>
</dbReference>
<dbReference type="Gene3D" id="3.40.50.300">
    <property type="entry name" value="P-loop containing nucleotide triphosphate hydrolases"/>
    <property type="match status" value="1"/>
</dbReference>
<dbReference type="GO" id="GO:0006289">
    <property type="term" value="P:nucleotide-excision repair"/>
    <property type="evidence" value="ECO:0007669"/>
    <property type="project" value="TreeGrafter"/>
</dbReference>
<dbReference type="PROSITE" id="PS51194">
    <property type="entry name" value="HELICASE_CTER"/>
    <property type="match status" value="1"/>
</dbReference>
<dbReference type="EMBL" id="LR699553">
    <property type="protein sequence ID" value="VVD26498.1"/>
    <property type="molecule type" value="Genomic_DNA"/>
</dbReference>
<evidence type="ECO:0000313" key="3">
    <source>
        <dbReference type="Proteomes" id="UP000325811"/>
    </source>
</evidence>
<dbReference type="GO" id="GO:0036297">
    <property type="term" value="P:interstrand cross-link repair"/>
    <property type="evidence" value="ECO:0007669"/>
    <property type="project" value="TreeGrafter"/>
</dbReference>
<keyword evidence="3" id="KW-1185">Reference proteome</keyword>
<evidence type="ECO:0000259" key="1">
    <source>
        <dbReference type="PROSITE" id="PS51194"/>
    </source>
</evidence>
<dbReference type="InterPro" id="IPR027417">
    <property type="entry name" value="P-loop_NTPase"/>
</dbReference>
<organism evidence="2 3">
    <name type="scientific">Paraburkholderia dioscoreae</name>
    <dbReference type="NCBI Taxonomy" id="2604047"/>
    <lineage>
        <taxon>Bacteria</taxon>
        <taxon>Pseudomonadati</taxon>
        <taxon>Pseudomonadota</taxon>
        <taxon>Betaproteobacteria</taxon>
        <taxon>Burkholderiales</taxon>
        <taxon>Burkholderiaceae</taxon>
        <taxon>Paraburkholderia</taxon>
    </lineage>
</organism>
<proteinExistence type="predicted"/>
<dbReference type="InterPro" id="IPR001650">
    <property type="entry name" value="Helicase_C-like"/>
</dbReference>
<dbReference type="KEGG" id="pdio:PDMSB3_0036"/>
<evidence type="ECO:0000313" key="2">
    <source>
        <dbReference type="EMBL" id="VVD26498.1"/>
    </source>
</evidence>
<feature type="domain" description="Helicase C-terminal" evidence="1">
    <location>
        <begin position="1"/>
        <end position="134"/>
    </location>
</feature>
<name>A0A5Q4YU15_9BURK</name>
<accession>A0A5Q4YU15</accession>
<dbReference type="AlphaFoldDB" id="A0A5Q4YU15"/>
<dbReference type="SMART" id="SM00490">
    <property type="entry name" value="HELICc"/>
    <property type="match status" value="1"/>
</dbReference>
<gene>
    <name evidence="2" type="ORF">PDMSB3_0036</name>
</gene>
<dbReference type="PANTHER" id="PTHR47957:SF3">
    <property type="entry name" value="ATP-DEPENDENT HELICASE HRQ1"/>
    <property type="match status" value="1"/>
</dbReference>
<dbReference type="Proteomes" id="UP000325811">
    <property type="component" value="Chromosome I"/>
</dbReference>
<protein>
    <recommendedName>
        <fullName evidence="1">Helicase C-terminal domain-containing protein</fullName>
    </recommendedName>
</protein>